<feature type="compositionally biased region" description="Low complexity" evidence="1">
    <location>
        <begin position="123"/>
        <end position="137"/>
    </location>
</feature>
<dbReference type="Pfam" id="PF25550">
    <property type="entry name" value="DUF7928"/>
    <property type="match status" value="1"/>
</dbReference>
<dbReference type="PANTHER" id="PTHR35408:SF3">
    <property type="entry name" value="GLYCOSYLTRANSFERASE 2-LIKE DOMAIN-CONTAINING PROTEIN"/>
    <property type="match status" value="1"/>
</dbReference>
<feature type="transmembrane region" description="Helical" evidence="2">
    <location>
        <begin position="710"/>
        <end position="730"/>
    </location>
</feature>
<evidence type="ECO:0000313" key="4">
    <source>
        <dbReference type="EMBL" id="CDW97323.1"/>
    </source>
</evidence>
<reference evidence="5" key="1">
    <citation type="submission" date="2014-06" db="EMBL/GenBank/DDBJ databases">
        <authorList>
            <person name="Berkman P.J."/>
        </authorList>
    </citation>
    <scope>NUCLEOTIDE SEQUENCE [LARGE SCALE GENOMIC DNA]</scope>
</reference>
<dbReference type="AlphaFoldDB" id="A0A0F7S9F0"/>
<gene>
    <name evidence="4" type="primary">SSCI28700.1</name>
</gene>
<feature type="domain" description="DUF7928" evidence="3">
    <location>
        <begin position="241"/>
        <end position="391"/>
    </location>
</feature>
<dbReference type="Proteomes" id="UP000242770">
    <property type="component" value="Unassembled WGS sequence"/>
</dbReference>
<dbReference type="EMBL" id="CCFA01001548">
    <property type="protein sequence ID" value="CDW97323.1"/>
    <property type="molecule type" value="Genomic_DNA"/>
</dbReference>
<feature type="transmembrane region" description="Helical" evidence="2">
    <location>
        <begin position="669"/>
        <end position="690"/>
    </location>
</feature>
<dbReference type="InterPro" id="IPR057688">
    <property type="entry name" value="DUF7928"/>
</dbReference>
<feature type="compositionally biased region" description="Basic and acidic residues" evidence="1">
    <location>
        <begin position="215"/>
        <end position="226"/>
    </location>
</feature>
<feature type="region of interest" description="Disordered" evidence="1">
    <location>
        <begin position="451"/>
        <end position="480"/>
    </location>
</feature>
<feature type="region of interest" description="Disordered" evidence="1">
    <location>
        <begin position="116"/>
        <end position="137"/>
    </location>
</feature>
<feature type="transmembrane region" description="Helical" evidence="2">
    <location>
        <begin position="635"/>
        <end position="657"/>
    </location>
</feature>
<evidence type="ECO:0000256" key="1">
    <source>
        <dbReference type="SAM" id="MobiDB-lite"/>
    </source>
</evidence>
<feature type="transmembrane region" description="Helical" evidence="2">
    <location>
        <begin position="796"/>
        <end position="818"/>
    </location>
</feature>
<organism evidence="4 5">
    <name type="scientific">Sporisorium scitamineum</name>
    <dbReference type="NCBI Taxonomy" id="49012"/>
    <lineage>
        <taxon>Eukaryota</taxon>
        <taxon>Fungi</taxon>
        <taxon>Dikarya</taxon>
        <taxon>Basidiomycota</taxon>
        <taxon>Ustilaginomycotina</taxon>
        <taxon>Ustilaginomycetes</taxon>
        <taxon>Ustilaginales</taxon>
        <taxon>Ustilaginaceae</taxon>
        <taxon>Sporisorium</taxon>
    </lineage>
</organism>
<keyword evidence="2" id="KW-0812">Transmembrane</keyword>
<evidence type="ECO:0000256" key="2">
    <source>
        <dbReference type="SAM" id="Phobius"/>
    </source>
</evidence>
<feature type="compositionally biased region" description="Basic and acidic residues" evidence="1">
    <location>
        <begin position="451"/>
        <end position="467"/>
    </location>
</feature>
<feature type="transmembrane region" description="Helical" evidence="2">
    <location>
        <begin position="531"/>
        <end position="556"/>
    </location>
</feature>
<feature type="region of interest" description="Disordered" evidence="1">
    <location>
        <begin position="396"/>
        <end position="435"/>
    </location>
</feature>
<dbReference type="PANTHER" id="PTHR35408">
    <property type="entry name" value="CHROMOSOME 15, WHOLE GENOME SHOTGUN SEQUENCE"/>
    <property type="match status" value="1"/>
</dbReference>
<protein>
    <recommendedName>
        <fullName evidence="3">DUF7928 domain-containing protein</fullName>
    </recommendedName>
</protein>
<keyword evidence="2" id="KW-1133">Transmembrane helix</keyword>
<evidence type="ECO:0000313" key="5">
    <source>
        <dbReference type="Proteomes" id="UP000242770"/>
    </source>
</evidence>
<sequence length="822" mass="90999">MASTVQSGNAFAPAPAAGLHNLQLTPTLLARRSVFGLWREPGEHVAAEFIPYSQGYRVPAAILSCKPVTRNVGTNPPQSFNACNAAIAARSGTDLRNPNLPNFLLRLTANTLHPQNLQEGGTSELLESSPSPSSSSLPHRYLIPLAPTVASLNQICFVPVSLQDMWTTHESGDLHVVPGEIVPAMRSVSITPLQQYFASEGQQLPRSASEPTQDAQREPDTVKESASDPTFANSIERHAAFKLMAETLYWQVKRQRLFAETALFANGVAIRAEKADYVHYPSQDPRLEAWVFALHGLNCEAAFTLTSSVAAGITNSLAPGTLEVCLTGEDRIQVVETVHGLARARKAQGACFVRTQGCLIVWADNVKDLIDAGMNLKEKMVNYIWSHTKQINAAGSMPSFPTSNKTSSANSNASSASSVAEKAKDAGDKGATPRQSRFPRIFSTTLLASARENKEKEEDAQNEKEVSGEDLVDQLESGEPKLEEGRSVNMFAPLYTGLSLGLNLFLSGLLIRRLLIESLLDGRWLRMTIALALPFIMCIIQFFCESVISVIVQIFFPVSQLNRNSLYFSGKRSVRLPTGKALPHFTVAIPGAMGDLVFNPLRYWPTRGPFSPLFRTFLWSKCSTAYKFNACSYNFSYWAIASATPLTMVYFFVHGFFSPTLDGAFLPSFQSWLSVLFVFCVGGLFGHVIFKVRAGKATLYRAVLDHIKWIPAFSAFFAELSYHVLLALMAHITGYDMTWSATVKDVTESNFWKEIPAMLRRFWHCYLVMLSFMAAVIIFSSPLVPLKWRIEGFTVFWPPVVLISSHVLYPLVLNPWLVRFEF</sequence>
<dbReference type="STRING" id="49012.A0A0F7S9F0"/>
<keyword evidence="5" id="KW-1185">Reference proteome</keyword>
<keyword evidence="2" id="KW-0472">Membrane</keyword>
<feature type="compositionally biased region" description="Low complexity" evidence="1">
    <location>
        <begin position="403"/>
        <end position="420"/>
    </location>
</feature>
<feature type="region of interest" description="Disordered" evidence="1">
    <location>
        <begin position="201"/>
        <end position="229"/>
    </location>
</feature>
<feature type="compositionally biased region" description="Polar residues" evidence="1">
    <location>
        <begin position="201"/>
        <end position="214"/>
    </location>
</feature>
<feature type="transmembrane region" description="Helical" evidence="2">
    <location>
        <begin position="490"/>
        <end position="511"/>
    </location>
</feature>
<evidence type="ECO:0000259" key="3">
    <source>
        <dbReference type="Pfam" id="PF25550"/>
    </source>
</evidence>
<proteinExistence type="predicted"/>
<accession>A0A0F7S9F0</accession>
<feature type="transmembrane region" description="Helical" evidence="2">
    <location>
        <begin position="763"/>
        <end position="784"/>
    </location>
</feature>
<name>A0A0F7S9F0_9BASI</name>